<evidence type="ECO:0008006" key="3">
    <source>
        <dbReference type="Google" id="ProtNLM"/>
    </source>
</evidence>
<protein>
    <recommendedName>
        <fullName evidence="3">RNase H type-1 domain-containing protein</fullName>
    </recommendedName>
</protein>
<dbReference type="AlphaFoldDB" id="A0A2P5XKE3"/>
<evidence type="ECO:0000313" key="1">
    <source>
        <dbReference type="EMBL" id="PPS03808.1"/>
    </source>
</evidence>
<dbReference type="OrthoDB" id="987622at2759"/>
<name>A0A2P5XKE3_GOSBA</name>
<gene>
    <name evidence="1" type="ORF">GOBAR_AA16845</name>
</gene>
<sequence length="82" mass="8978">MDCVWDHPPTGWLKFNIARIVVEEVAGCGGVLRDEKGLVLALFYGKCGACGVEQAVVMAGRRITTFGGDKVCGHKYLEEWYG</sequence>
<evidence type="ECO:0000313" key="2">
    <source>
        <dbReference type="Proteomes" id="UP000239757"/>
    </source>
</evidence>
<organism evidence="1 2">
    <name type="scientific">Gossypium barbadense</name>
    <name type="common">Sea Island cotton</name>
    <name type="synonym">Hibiscus barbadensis</name>
    <dbReference type="NCBI Taxonomy" id="3634"/>
    <lineage>
        <taxon>Eukaryota</taxon>
        <taxon>Viridiplantae</taxon>
        <taxon>Streptophyta</taxon>
        <taxon>Embryophyta</taxon>
        <taxon>Tracheophyta</taxon>
        <taxon>Spermatophyta</taxon>
        <taxon>Magnoliopsida</taxon>
        <taxon>eudicotyledons</taxon>
        <taxon>Gunneridae</taxon>
        <taxon>Pentapetalae</taxon>
        <taxon>rosids</taxon>
        <taxon>malvids</taxon>
        <taxon>Malvales</taxon>
        <taxon>Malvaceae</taxon>
        <taxon>Malvoideae</taxon>
        <taxon>Gossypium</taxon>
    </lineage>
</organism>
<reference evidence="1 2" key="1">
    <citation type="submission" date="2015-01" db="EMBL/GenBank/DDBJ databases">
        <title>Genome of allotetraploid Gossypium barbadense reveals genomic plasticity and fiber elongation in cotton evolution.</title>
        <authorList>
            <person name="Chen X."/>
            <person name="Liu X."/>
            <person name="Zhao B."/>
            <person name="Zheng H."/>
            <person name="Hu Y."/>
            <person name="Lu G."/>
            <person name="Yang C."/>
            <person name="Chen J."/>
            <person name="Shan C."/>
            <person name="Zhang L."/>
            <person name="Zhou Y."/>
            <person name="Wang L."/>
            <person name="Guo W."/>
            <person name="Bai Y."/>
            <person name="Ruan J."/>
            <person name="Shangguan X."/>
            <person name="Mao Y."/>
            <person name="Jiang J."/>
            <person name="Zhu Y."/>
            <person name="Lei J."/>
            <person name="Kang H."/>
            <person name="Chen S."/>
            <person name="He X."/>
            <person name="Wang R."/>
            <person name="Wang Y."/>
            <person name="Chen J."/>
            <person name="Wang L."/>
            <person name="Yu S."/>
            <person name="Wang B."/>
            <person name="Wei J."/>
            <person name="Song S."/>
            <person name="Lu X."/>
            <person name="Gao Z."/>
            <person name="Gu W."/>
            <person name="Deng X."/>
            <person name="Ma D."/>
            <person name="Wang S."/>
            <person name="Liang W."/>
            <person name="Fang L."/>
            <person name="Cai C."/>
            <person name="Zhu X."/>
            <person name="Zhou B."/>
            <person name="Zhang Y."/>
            <person name="Chen Z."/>
            <person name="Xu S."/>
            <person name="Zhu R."/>
            <person name="Wang S."/>
            <person name="Zhang T."/>
            <person name="Zhao G."/>
        </authorList>
    </citation>
    <scope>NUCLEOTIDE SEQUENCE [LARGE SCALE GENOMIC DNA]</scope>
    <source>
        <strain evidence="2">cv. Xinhai21</strain>
        <tissue evidence="1">Leaf</tissue>
    </source>
</reference>
<dbReference type="Proteomes" id="UP000239757">
    <property type="component" value="Unassembled WGS sequence"/>
</dbReference>
<proteinExistence type="predicted"/>
<dbReference type="EMBL" id="KZ664689">
    <property type="protein sequence ID" value="PPS03808.1"/>
    <property type="molecule type" value="Genomic_DNA"/>
</dbReference>
<accession>A0A2P5XKE3</accession>